<dbReference type="RefSeq" id="WP_378199614.1">
    <property type="nucleotide sequence ID" value="NZ_JBHLZP010000067.1"/>
</dbReference>
<comment type="caution">
    <text evidence="1">The sequence shown here is derived from an EMBL/GenBank/DDBJ whole genome shotgun (WGS) entry which is preliminary data.</text>
</comment>
<keyword evidence="2" id="KW-1185">Reference proteome</keyword>
<organism evidence="1 2">
    <name type="scientific">Actinoallomurus acaciae</name>
    <dbReference type="NCBI Taxonomy" id="502577"/>
    <lineage>
        <taxon>Bacteria</taxon>
        <taxon>Bacillati</taxon>
        <taxon>Actinomycetota</taxon>
        <taxon>Actinomycetes</taxon>
        <taxon>Streptosporangiales</taxon>
        <taxon>Thermomonosporaceae</taxon>
        <taxon>Actinoallomurus</taxon>
    </lineage>
</organism>
<protein>
    <recommendedName>
        <fullName evidence="3">Secreted protein</fullName>
    </recommendedName>
</protein>
<gene>
    <name evidence="1" type="ORF">ACFFNX_12185</name>
</gene>
<evidence type="ECO:0000313" key="1">
    <source>
        <dbReference type="EMBL" id="MFB9832944.1"/>
    </source>
</evidence>
<accession>A0ABV5YD59</accession>
<dbReference type="Proteomes" id="UP001589627">
    <property type="component" value="Unassembled WGS sequence"/>
</dbReference>
<evidence type="ECO:0008006" key="3">
    <source>
        <dbReference type="Google" id="ProtNLM"/>
    </source>
</evidence>
<dbReference type="EMBL" id="JBHLZP010000067">
    <property type="protein sequence ID" value="MFB9832944.1"/>
    <property type="molecule type" value="Genomic_DNA"/>
</dbReference>
<proteinExistence type="predicted"/>
<name>A0ABV5YD59_9ACTN</name>
<reference evidence="1 2" key="1">
    <citation type="submission" date="2024-09" db="EMBL/GenBank/DDBJ databases">
        <authorList>
            <person name="Sun Q."/>
            <person name="Mori K."/>
        </authorList>
    </citation>
    <scope>NUCLEOTIDE SEQUENCE [LARGE SCALE GENOMIC DNA]</scope>
    <source>
        <strain evidence="1 2">TBRC 0563</strain>
    </source>
</reference>
<evidence type="ECO:0000313" key="2">
    <source>
        <dbReference type="Proteomes" id="UP001589627"/>
    </source>
</evidence>
<sequence length="146" mass="15436">MIVPVVLVRRMAMTVVDVVGVVPVRDGDVAAVRPVPVGVPVVHQVLGVLTLVRVSFVAAMNVTVVDIVDVILVGEGHVTAALSVVMSVIGMDVVRHVLVLQARGARGRSALRPVRDLALVCGLRFQAVMVSARVVGYGGLRTPYDR</sequence>